<organism evidence="1 2">
    <name type="scientific">Neophaeococcomyces mojaviensis</name>
    <dbReference type="NCBI Taxonomy" id="3383035"/>
    <lineage>
        <taxon>Eukaryota</taxon>
        <taxon>Fungi</taxon>
        <taxon>Dikarya</taxon>
        <taxon>Ascomycota</taxon>
        <taxon>Pezizomycotina</taxon>
        <taxon>Eurotiomycetes</taxon>
        <taxon>Chaetothyriomycetidae</taxon>
        <taxon>Chaetothyriales</taxon>
        <taxon>Chaetothyriales incertae sedis</taxon>
        <taxon>Neophaeococcomyces</taxon>
    </lineage>
</organism>
<comment type="caution">
    <text evidence="1">The sequence shown here is derived from an EMBL/GenBank/DDBJ whole genome shotgun (WGS) entry which is preliminary data.</text>
</comment>
<keyword evidence="2" id="KW-1185">Reference proteome</keyword>
<evidence type="ECO:0000313" key="1">
    <source>
        <dbReference type="EMBL" id="KAJ9655062.1"/>
    </source>
</evidence>
<dbReference type="EMBL" id="JAPDRQ010000105">
    <property type="protein sequence ID" value="KAJ9655062.1"/>
    <property type="molecule type" value="Genomic_DNA"/>
</dbReference>
<proteinExistence type="predicted"/>
<sequence length="597" mass="65352">MPPMHALEGLSSYDISRRTLAASRSSGTNSISPGTSVRSPSPSTATRARPLLLLRCTYEGRSKEQIKISAEGRSARQAGSADELNALDDHDSRPRKNIGSKDFVDASEAATLRFEKSVGNPLKPSQSASSRPGADSISSTAGPGKKTRPDWARSQSGSIWIQKHRAALDSGSTTSARSTTDRSEASAPGGISIMPLIPPTPPSRPEPVASRDSGVRIEIPFPRAQDTASLTSRHSLRGSTNRLPRRVSLNALHLLSAPMTALRKFVTEKPSEPNTPPIEHRQTSLPTIDAQGHKSTLKRYQTALVLEHVSSLLESSKGFGVKSRFRAWTAKSVSTTSSSDPNEPRPEQQHKGIAATFNIFKEKSFDDVHATKTVSSSILNMQMGSTPQNSPQEIATYKIKRSSSAETEEFFKIDISIRGGTSYLPSEARRIHTPPLPDDDDIGVYKRGFFFDYNLPHSNTGTGAYQSRHSQQNTPALKPSIPPSSTDKLGSGYTLKPPTPCAPSKLTLSSSQRTNTHIVKVKTGDWYETQLADLDATIPDIELGLSHQMSHSSSEKTRNEHQVRLIEVKRQQYMDQMDWNIPEHLPSSPLCPRHPRY</sequence>
<gene>
    <name evidence="1" type="ORF">H2198_006003</name>
</gene>
<evidence type="ECO:0000313" key="2">
    <source>
        <dbReference type="Proteomes" id="UP001172386"/>
    </source>
</evidence>
<reference evidence="1" key="1">
    <citation type="submission" date="2022-10" db="EMBL/GenBank/DDBJ databases">
        <title>Culturing micro-colonial fungi from biological soil crusts in the Mojave desert and describing Neophaeococcomyces mojavensis, and introducing the new genera and species Taxawa tesnikishii.</title>
        <authorList>
            <person name="Kurbessoian T."/>
            <person name="Stajich J.E."/>
        </authorList>
    </citation>
    <scope>NUCLEOTIDE SEQUENCE</scope>
    <source>
        <strain evidence="1">JES_112</strain>
    </source>
</reference>
<protein>
    <submittedName>
        <fullName evidence="1">Uncharacterized protein</fullName>
    </submittedName>
</protein>
<dbReference type="Proteomes" id="UP001172386">
    <property type="component" value="Unassembled WGS sequence"/>
</dbReference>
<accession>A0ACC3A430</accession>
<name>A0ACC3A430_9EURO</name>